<dbReference type="SMART" id="SM00448">
    <property type="entry name" value="REC"/>
    <property type="match status" value="1"/>
</dbReference>
<dbReference type="EMBL" id="QFXE01000020">
    <property type="protein sequence ID" value="RDH83344.1"/>
    <property type="molecule type" value="Genomic_DNA"/>
</dbReference>
<evidence type="ECO:0000256" key="3">
    <source>
        <dbReference type="PROSITE-ProRule" id="PRU00169"/>
    </source>
</evidence>
<dbReference type="Pfam" id="PF00072">
    <property type="entry name" value="Response_reg"/>
    <property type="match status" value="1"/>
</dbReference>
<dbReference type="AlphaFoldDB" id="A0A370DG46"/>
<dbReference type="InterPro" id="IPR039420">
    <property type="entry name" value="WalR-like"/>
</dbReference>
<reference evidence="6 7" key="1">
    <citation type="journal article" date="2018" name="ISME J.">
        <title>Endosymbiont genomes yield clues of tubeworm success.</title>
        <authorList>
            <person name="Li Y."/>
            <person name="Liles M.R."/>
            <person name="Halanych K.M."/>
        </authorList>
    </citation>
    <scope>NUCLEOTIDE SEQUENCE [LARGE SCALE GENOMIC DNA]</scope>
    <source>
        <strain evidence="6">A1462</strain>
    </source>
</reference>
<evidence type="ECO:0000313" key="7">
    <source>
        <dbReference type="Proteomes" id="UP000254771"/>
    </source>
</evidence>
<dbReference type="InterPro" id="IPR007492">
    <property type="entry name" value="LytTR_DNA-bd_dom"/>
</dbReference>
<dbReference type="InterPro" id="IPR011006">
    <property type="entry name" value="CheY-like_superfamily"/>
</dbReference>
<evidence type="ECO:0000259" key="4">
    <source>
        <dbReference type="PROSITE" id="PS50110"/>
    </source>
</evidence>
<dbReference type="PROSITE" id="PS50110">
    <property type="entry name" value="RESPONSE_REGULATORY"/>
    <property type="match status" value="1"/>
</dbReference>
<dbReference type="InterPro" id="IPR001789">
    <property type="entry name" value="Sig_transdc_resp-reg_receiver"/>
</dbReference>
<accession>A0A370DG46</accession>
<sequence>MRILLVDDEALARERLAGLIAELGAPYRVVGEAVNGEDSLKFCAQQGVDLVLMDIRMPGMDGLEAAGRLAGFETPPAVIFTTAYEEHALEAFEREAQDYLLKPVRRERLRQALERSRRITRPQRETLGRVEREKIPQLSVSYRGGVLSLSFDEVIYLRADSKYIAVRHGAGEALLEDTLKSLEDRYADWLLRIHRNALVVRRRLKGLERGADGKMQVVLNGCEERLEVSRRHLPEVRRWLKGAPDG</sequence>
<dbReference type="Gene3D" id="3.40.50.2300">
    <property type="match status" value="1"/>
</dbReference>
<evidence type="ECO:0000256" key="2">
    <source>
        <dbReference type="ARBA" id="ARBA00023125"/>
    </source>
</evidence>
<gene>
    <name evidence="6" type="ORF">DIZ78_15225</name>
</gene>
<dbReference type="GO" id="GO:0005829">
    <property type="term" value="C:cytosol"/>
    <property type="evidence" value="ECO:0007669"/>
    <property type="project" value="TreeGrafter"/>
</dbReference>
<dbReference type="GO" id="GO:0006355">
    <property type="term" value="P:regulation of DNA-templated transcription"/>
    <property type="evidence" value="ECO:0007669"/>
    <property type="project" value="TreeGrafter"/>
</dbReference>
<dbReference type="SMART" id="SM00850">
    <property type="entry name" value="LytTR"/>
    <property type="match status" value="1"/>
</dbReference>
<feature type="domain" description="HTH LytTR-type" evidence="5">
    <location>
        <begin position="138"/>
        <end position="242"/>
    </location>
</feature>
<dbReference type="PROSITE" id="PS50930">
    <property type="entry name" value="HTH_LYTTR"/>
    <property type="match status" value="1"/>
</dbReference>
<protein>
    <submittedName>
        <fullName evidence="6">DNA-binding response regulator</fullName>
    </submittedName>
</protein>
<name>A0A370DG46_9GAMM</name>
<keyword evidence="7" id="KW-1185">Reference proteome</keyword>
<keyword evidence="1" id="KW-0902">Two-component regulatory system</keyword>
<dbReference type="Gene3D" id="2.40.50.1020">
    <property type="entry name" value="LytTr DNA-binding domain"/>
    <property type="match status" value="1"/>
</dbReference>
<dbReference type="GO" id="GO:0000156">
    <property type="term" value="F:phosphorelay response regulator activity"/>
    <property type="evidence" value="ECO:0007669"/>
    <property type="project" value="TreeGrafter"/>
</dbReference>
<feature type="domain" description="Response regulatory" evidence="4">
    <location>
        <begin position="2"/>
        <end position="117"/>
    </location>
</feature>
<keyword evidence="3" id="KW-0597">Phosphoprotein</keyword>
<evidence type="ECO:0000259" key="5">
    <source>
        <dbReference type="PROSITE" id="PS50930"/>
    </source>
</evidence>
<dbReference type="Pfam" id="PF04397">
    <property type="entry name" value="LytTR"/>
    <property type="match status" value="1"/>
</dbReference>
<comment type="caution">
    <text evidence="6">The sequence shown here is derived from an EMBL/GenBank/DDBJ whole genome shotgun (WGS) entry which is preliminary data.</text>
</comment>
<evidence type="ECO:0000256" key="1">
    <source>
        <dbReference type="ARBA" id="ARBA00023012"/>
    </source>
</evidence>
<dbReference type="GO" id="GO:0000976">
    <property type="term" value="F:transcription cis-regulatory region binding"/>
    <property type="evidence" value="ECO:0007669"/>
    <property type="project" value="TreeGrafter"/>
</dbReference>
<dbReference type="PANTHER" id="PTHR48111">
    <property type="entry name" value="REGULATOR OF RPOS"/>
    <property type="match status" value="1"/>
</dbReference>
<dbReference type="PANTHER" id="PTHR48111:SF3">
    <property type="entry name" value="TRANSCRIPTIONAL REGULATORY PROTEIN BTSR"/>
    <property type="match status" value="1"/>
</dbReference>
<dbReference type="SUPFAM" id="SSF52172">
    <property type="entry name" value="CheY-like"/>
    <property type="match status" value="1"/>
</dbReference>
<dbReference type="GO" id="GO:0032993">
    <property type="term" value="C:protein-DNA complex"/>
    <property type="evidence" value="ECO:0007669"/>
    <property type="project" value="TreeGrafter"/>
</dbReference>
<feature type="modified residue" description="4-aspartylphosphate" evidence="3">
    <location>
        <position position="54"/>
    </location>
</feature>
<evidence type="ECO:0000313" key="6">
    <source>
        <dbReference type="EMBL" id="RDH83344.1"/>
    </source>
</evidence>
<keyword evidence="2 6" id="KW-0238">DNA-binding</keyword>
<proteinExistence type="predicted"/>
<dbReference type="Proteomes" id="UP000254771">
    <property type="component" value="Unassembled WGS sequence"/>
</dbReference>
<organism evidence="6 7">
    <name type="scientific">endosymbiont of Escarpia spicata</name>
    <dbReference type="NCBI Taxonomy" id="2200908"/>
    <lineage>
        <taxon>Bacteria</taxon>
        <taxon>Pseudomonadati</taxon>
        <taxon>Pseudomonadota</taxon>
        <taxon>Gammaproteobacteria</taxon>
        <taxon>sulfur-oxidizing symbionts</taxon>
    </lineage>
</organism>